<dbReference type="GO" id="GO:0046452">
    <property type="term" value="P:dihydrofolate metabolic process"/>
    <property type="evidence" value="ECO:0007669"/>
    <property type="project" value="TreeGrafter"/>
</dbReference>
<dbReference type="PRINTS" id="PR00070">
    <property type="entry name" value="DHFR"/>
</dbReference>
<gene>
    <name evidence="11" type="ORF">SAMN05428953_107104</name>
</gene>
<dbReference type="GO" id="GO:0046654">
    <property type="term" value="P:tetrahydrofolate biosynthetic process"/>
    <property type="evidence" value="ECO:0007669"/>
    <property type="project" value="UniProtKB-UniPathway"/>
</dbReference>
<keyword evidence="4 8" id="KW-0554">One-carbon metabolism</keyword>
<evidence type="ECO:0000256" key="7">
    <source>
        <dbReference type="ARBA" id="ARBA00025067"/>
    </source>
</evidence>
<dbReference type="GO" id="GO:0070401">
    <property type="term" value="F:NADP+ binding"/>
    <property type="evidence" value="ECO:0007669"/>
    <property type="project" value="UniProtKB-ARBA"/>
</dbReference>
<evidence type="ECO:0000256" key="3">
    <source>
        <dbReference type="ARBA" id="ARBA00012856"/>
    </source>
</evidence>
<evidence type="ECO:0000256" key="6">
    <source>
        <dbReference type="ARBA" id="ARBA00023002"/>
    </source>
</evidence>
<dbReference type="PANTHER" id="PTHR48069">
    <property type="entry name" value="DIHYDROFOLATE REDUCTASE"/>
    <property type="match status" value="1"/>
</dbReference>
<evidence type="ECO:0000256" key="9">
    <source>
        <dbReference type="RuleBase" id="RU004474"/>
    </source>
</evidence>
<dbReference type="UniPathway" id="UPA00077">
    <property type="reaction ID" value="UER00158"/>
</dbReference>
<dbReference type="EC" id="1.5.1.3" evidence="3 8"/>
<evidence type="ECO:0000259" key="10">
    <source>
        <dbReference type="PROSITE" id="PS51330"/>
    </source>
</evidence>
<dbReference type="InterPro" id="IPR017925">
    <property type="entry name" value="DHFR_CS"/>
</dbReference>
<reference evidence="12" key="1">
    <citation type="submission" date="2016-10" db="EMBL/GenBank/DDBJ databases">
        <authorList>
            <person name="Varghese N."/>
            <person name="Submissions S."/>
        </authorList>
    </citation>
    <scope>NUCLEOTIDE SEQUENCE [LARGE SCALE GENOMIC DNA]</scope>
    <source>
        <strain evidence="12">CGMCC 1.11022</strain>
    </source>
</reference>
<dbReference type="InterPro" id="IPR001796">
    <property type="entry name" value="DHFR_dom"/>
</dbReference>
<dbReference type="AlphaFoldDB" id="A0A1G8UWD7"/>
<dbReference type="PANTHER" id="PTHR48069:SF3">
    <property type="entry name" value="DIHYDROFOLATE REDUCTASE"/>
    <property type="match status" value="1"/>
</dbReference>
<keyword evidence="6 8" id="KW-0560">Oxidoreductase</keyword>
<dbReference type="Pfam" id="PF00186">
    <property type="entry name" value="DHFR_1"/>
    <property type="match status" value="1"/>
</dbReference>
<comment type="function">
    <text evidence="7 8">Key enzyme in folate metabolism. Catalyzes an essential reaction for de novo glycine and purine synthesis, and for DNA precursor synthesis.</text>
</comment>
<evidence type="ECO:0000256" key="5">
    <source>
        <dbReference type="ARBA" id="ARBA00022857"/>
    </source>
</evidence>
<dbReference type="GO" id="GO:0005829">
    <property type="term" value="C:cytosol"/>
    <property type="evidence" value="ECO:0007669"/>
    <property type="project" value="TreeGrafter"/>
</dbReference>
<proteinExistence type="inferred from homology"/>
<evidence type="ECO:0000256" key="8">
    <source>
        <dbReference type="PIRNR" id="PIRNR000194"/>
    </source>
</evidence>
<dbReference type="PROSITE" id="PS51330">
    <property type="entry name" value="DHFR_2"/>
    <property type="match status" value="1"/>
</dbReference>
<keyword evidence="12" id="KW-1185">Reference proteome</keyword>
<dbReference type="GO" id="GO:0046655">
    <property type="term" value="P:folic acid metabolic process"/>
    <property type="evidence" value="ECO:0007669"/>
    <property type="project" value="TreeGrafter"/>
</dbReference>
<dbReference type="Proteomes" id="UP000198894">
    <property type="component" value="Unassembled WGS sequence"/>
</dbReference>
<evidence type="ECO:0000256" key="1">
    <source>
        <dbReference type="ARBA" id="ARBA00004903"/>
    </source>
</evidence>
<dbReference type="EMBL" id="FNEE01000007">
    <property type="protein sequence ID" value="SDJ57415.1"/>
    <property type="molecule type" value="Genomic_DNA"/>
</dbReference>
<dbReference type="RefSeq" id="WP_091594228.1">
    <property type="nucleotide sequence ID" value="NZ_FNEE01000007.1"/>
</dbReference>
<evidence type="ECO:0000313" key="11">
    <source>
        <dbReference type="EMBL" id="SDJ57415.1"/>
    </source>
</evidence>
<dbReference type="GO" id="GO:0006730">
    <property type="term" value="P:one-carbon metabolic process"/>
    <property type="evidence" value="ECO:0007669"/>
    <property type="project" value="UniProtKB-KW"/>
</dbReference>
<dbReference type="InterPro" id="IPR024072">
    <property type="entry name" value="DHFR-like_dom_sf"/>
</dbReference>
<feature type="domain" description="DHFR" evidence="10">
    <location>
        <begin position="2"/>
        <end position="167"/>
    </location>
</feature>
<evidence type="ECO:0000256" key="4">
    <source>
        <dbReference type="ARBA" id="ARBA00022563"/>
    </source>
</evidence>
<keyword evidence="5 8" id="KW-0521">NADP</keyword>
<evidence type="ECO:0000256" key="2">
    <source>
        <dbReference type="ARBA" id="ARBA00009539"/>
    </source>
</evidence>
<dbReference type="InterPro" id="IPR012259">
    <property type="entry name" value="DHFR"/>
</dbReference>
<dbReference type="FunFam" id="3.40.430.10:FF:000001">
    <property type="entry name" value="Dihydrofolate reductase"/>
    <property type="match status" value="1"/>
</dbReference>
<comment type="similarity">
    <text evidence="2 8 9">Belongs to the dihydrofolate reductase family.</text>
</comment>
<organism evidence="11 12">
    <name type="scientific">Mesorhizobium muleiense</name>
    <dbReference type="NCBI Taxonomy" id="1004279"/>
    <lineage>
        <taxon>Bacteria</taxon>
        <taxon>Pseudomonadati</taxon>
        <taxon>Pseudomonadota</taxon>
        <taxon>Alphaproteobacteria</taxon>
        <taxon>Hyphomicrobiales</taxon>
        <taxon>Phyllobacteriaceae</taxon>
        <taxon>Mesorhizobium</taxon>
    </lineage>
</organism>
<dbReference type="PIRSF" id="PIRSF000194">
    <property type="entry name" value="DHFR"/>
    <property type="match status" value="1"/>
</dbReference>
<accession>A0A1G8UWD7</accession>
<name>A0A1G8UWD7_9HYPH</name>
<dbReference type="CDD" id="cd00209">
    <property type="entry name" value="DHFR"/>
    <property type="match status" value="1"/>
</dbReference>
<comment type="pathway">
    <text evidence="1 8">Cofactor biosynthesis; tetrahydrofolate biosynthesis; 5,6,7,8-tetrahydrofolate from 7,8-dihydrofolate: step 1/1.</text>
</comment>
<comment type="catalytic activity">
    <reaction evidence="8">
        <text>(6S)-5,6,7,8-tetrahydrofolate + NADP(+) = 7,8-dihydrofolate + NADPH + H(+)</text>
        <dbReference type="Rhea" id="RHEA:15009"/>
        <dbReference type="ChEBI" id="CHEBI:15378"/>
        <dbReference type="ChEBI" id="CHEBI:57451"/>
        <dbReference type="ChEBI" id="CHEBI:57453"/>
        <dbReference type="ChEBI" id="CHEBI:57783"/>
        <dbReference type="ChEBI" id="CHEBI:58349"/>
        <dbReference type="EC" id="1.5.1.3"/>
    </reaction>
</comment>
<protein>
    <recommendedName>
        <fullName evidence="3 8">Dihydrofolate reductase</fullName>
        <ecNumber evidence="3 8">1.5.1.3</ecNumber>
    </recommendedName>
</protein>
<dbReference type="GO" id="GO:0004146">
    <property type="term" value="F:dihydrofolate reductase activity"/>
    <property type="evidence" value="ECO:0007669"/>
    <property type="project" value="UniProtKB-EC"/>
</dbReference>
<dbReference type="SUPFAM" id="SSF53597">
    <property type="entry name" value="Dihydrofolate reductase-like"/>
    <property type="match status" value="1"/>
</dbReference>
<dbReference type="Gene3D" id="3.40.430.10">
    <property type="entry name" value="Dihydrofolate Reductase, subunit A"/>
    <property type="match status" value="1"/>
</dbReference>
<dbReference type="PROSITE" id="PS00075">
    <property type="entry name" value="DHFR_1"/>
    <property type="match status" value="1"/>
</dbReference>
<evidence type="ECO:0000313" key="12">
    <source>
        <dbReference type="Proteomes" id="UP000198894"/>
    </source>
</evidence>
<sequence>MDVAIYVAIAENGVIGRDGGLPWRLSSDLKRFKADTMGKPVIMGRKTYEGIGRALPGRLNIVVTRDTAWRAEGVETAHSLDEAIRLAKVRGRCMAGADEICIIGGGEIYAQALPLADRLHVTHVLAAVDGDAHFPPIDPDLWRIGPSQDVPAGEKDSHATRYSVYERRRDVH</sequence>